<name>A0AAW1PCB9_9CHLO</name>
<dbReference type="PANTHER" id="PTHR36035">
    <property type="entry name" value="PROTEIN DISULFIDE-ISOMERASE SCO2"/>
    <property type="match status" value="1"/>
</dbReference>
<feature type="compositionally biased region" description="Basic residues" evidence="1">
    <location>
        <begin position="23"/>
        <end position="34"/>
    </location>
</feature>
<keyword evidence="3" id="KW-1185">Reference proteome</keyword>
<evidence type="ECO:0000256" key="1">
    <source>
        <dbReference type="SAM" id="MobiDB-lite"/>
    </source>
</evidence>
<feature type="region of interest" description="Disordered" evidence="1">
    <location>
        <begin position="1"/>
        <end position="39"/>
    </location>
</feature>
<sequence>MAVVLAATTDGSSEQLPDSQGRLRGRHRQHNHSHRREEGVQLSLFSPFPKLPPDGQVITDAEAQCDPYHSNCKTACNVWESKCKACFGTGQCVSGSSRRGGHRSLHTCLMCHGIGFVRRSSTTVIPDISNDNNATLGREPPAPTQASQPVLRRSSSSARSSRSASSGSSGDGKSSTNGSSPNGASANGASAHGATANGAASNGTNGSPPREAQSARGRSSPKQTAAAV</sequence>
<accession>A0AAW1PCB9</accession>
<feature type="compositionally biased region" description="Polar residues" evidence="1">
    <location>
        <begin position="216"/>
        <end position="228"/>
    </location>
</feature>
<evidence type="ECO:0000313" key="2">
    <source>
        <dbReference type="EMBL" id="KAK9807420.1"/>
    </source>
</evidence>
<feature type="region of interest" description="Disordered" evidence="1">
    <location>
        <begin position="127"/>
        <end position="228"/>
    </location>
</feature>
<feature type="compositionally biased region" description="Polar residues" evidence="1">
    <location>
        <begin position="9"/>
        <end position="18"/>
    </location>
</feature>
<proteinExistence type="predicted"/>
<comment type="caution">
    <text evidence="2">The sequence shown here is derived from an EMBL/GenBank/DDBJ whole genome shotgun (WGS) entry which is preliminary data.</text>
</comment>
<dbReference type="PANTHER" id="PTHR36035:SF1">
    <property type="entry name" value="PROTEIN DISULFIDE-ISOMERASE SCO2"/>
    <property type="match status" value="1"/>
</dbReference>
<dbReference type="InterPro" id="IPR037477">
    <property type="entry name" value="SCO2"/>
</dbReference>
<dbReference type="Proteomes" id="UP001465755">
    <property type="component" value="Unassembled WGS sequence"/>
</dbReference>
<protein>
    <submittedName>
        <fullName evidence="2">Uncharacterized protein</fullName>
    </submittedName>
</protein>
<gene>
    <name evidence="2" type="ORF">WJX73_003941</name>
</gene>
<dbReference type="EMBL" id="JALJOQ010000030">
    <property type="protein sequence ID" value="KAK9807420.1"/>
    <property type="molecule type" value="Genomic_DNA"/>
</dbReference>
<reference evidence="2 3" key="1">
    <citation type="journal article" date="2024" name="Nat. Commun.">
        <title>Phylogenomics reveals the evolutionary origins of lichenization in chlorophyte algae.</title>
        <authorList>
            <person name="Puginier C."/>
            <person name="Libourel C."/>
            <person name="Otte J."/>
            <person name="Skaloud P."/>
            <person name="Haon M."/>
            <person name="Grisel S."/>
            <person name="Petersen M."/>
            <person name="Berrin J.G."/>
            <person name="Delaux P.M."/>
            <person name="Dal Grande F."/>
            <person name="Keller J."/>
        </authorList>
    </citation>
    <scope>NUCLEOTIDE SEQUENCE [LARGE SCALE GENOMIC DNA]</scope>
    <source>
        <strain evidence="2 3">SAG 2036</strain>
    </source>
</reference>
<organism evidence="2 3">
    <name type="scientific">Symbiochloris irregularis</name>
    <dbReference type="NCBI Taxonomy" id="706552"/>
    <lineage>
        <taxon>Eukaryota</taxon>
        <taxon>Viridiplantae</taxon>
        <taxon>Chlorophyta</taxon>
        <taxon>core chlorophytes</taxon>
        <taxon>Trebouxiophyceae</taxon>
        <taxon>Trebouxiales</taxon>
        <taxon>Trebouxiaceae</taxon>
        <taxon>Symbiochloris</taxon>
    </lineage>
</organism>
<evidence type="ECO:0000313" key="3">
    <source>
        <dbReference type="Proteomes" id="UP001465755"/>
    </source>
</evidence>
<dbReference type="AlphaFoldDB" id="A0AAW1PCB9"/>
<feature type="compositionally biased region" description="Low complexity" evidence="1">
    <location>
        <begin position="152"/>
        <end position="207"/>
    </location>
</feature>